<organism evidence="3 4">
    <name type="scientific">Parascaris univalens</name>
    <name type="common">Nematode worm</name>
    <dbReference type="NCBI Taxonomy" id="6257"/>
    <lineage>
        <taxon>Eukaryota</taxon>
        <taxon>Metazoa</taxon>
        <taxon>Ecdysozoa</taxon>
        <taxon>Nematoda</taxon>
        <taxon>Chromadorea</taxon>
        <taxon>Rhabditida</taxon>
        <taxon>Spirurina</taxon>
        <taxon>Ascaridomorpha</taxon>
        <taxon>Ascaridoidea</taxon>
        <taxon>Ascarididae</taxon>
        <taxon>Parascaris</taxon>
    </lineage>
</organism>
<feature type="signal peptide" evidence="1">
    <location>
        <begin position="1"/>
        <end position="21"/>
    </location>
</feature>
<protein>
    <submittedName>
        <fullName evidence="4">Alpha-carbonic anhydrase domain-containing protein</fullName>
    </submittedName>
</protein>
<sequence length="85" mass="9536">MQHHQVIAYILALLVADKAAAFEKDHHWGYKDENGPHTWKGVCQTGARQSPIHIRASEVDFGPLPRIHFINYGHSGLITIESNGH</sequence>
<dbReference type="InterPro" id="IPR036398">
    <property type="entry name" value="CA_dom_sf"/>
</dbReference>
<dbReference type="WBParaSite" id="PgB35_g006_t01">
    <property type="protein sequence ID" value="PgB35_g006_t01"/>
    <property type="gene ID" value="PgB35_g006"/>
</dbReference>
<evidence type="ECO:0000259" key="2">
    <source>
        <dbReference type="PROSITE" id="PS51144"/>
    </source>
</evidence>
<dbReference type="SUPFAM" id="SSF51069">
    <property type="entry name" value="Carbonic anhydrase"/>
    <property type="match status" value="1"/>
</dbReference>
<dbReference type="AlphaFoldDB" id="A0A915A138"/>
<evidence type="ECO:0000313" key="4">
    <source>
        <dbReference type="WBParaSite" id="PgB35_g006_t01"/>
    </source>
</evidence>
<keyword evidence="1" id="KW-0732">Signal</keyword>
<feature type="domain" description="Alpha-carbonic anhydrase" evidence="2">
    <location>
        <begin position="26"/>
        <end position="85"/>
    </location>
</feature>
<keyword evidence="3" id="KW-1185">Reference proteome</keyword>
<proteinExistence type="predicted"/>
<dbReference type="InterPro" id="IPR001148">
    <property type="entry name" value="CA_dom"/>
</dbReference>
<dbReference type="Gene3D" id="3.10.200.10">
    <property type="entry name" value="Alpha carbonic anhydrase"/>
    <property type="match status" value="1"/>
</dbReference>
<feature type="chain" id="PRO_5037850999" evidence="1">
    <location>
        <begin position="22"/>
        <end position="85"/>
    </location>
</feature>
<dbReference type="PROSITE" id="PS51144">
    <property type="entry name" value="ALPHA_CA_2"/>
    <property type="match status" value="1"/>
</dbReference>
<name>A0A915A138_PARUN</name>
<evidence type="ECO:0000256" key="1">
    <source>
        <dbReference type="SAM" id="SignalP"/>
    </source>
</evidence>
<dbReference type="Proteomes" id="UP000887569">
    <property type="component" value="Unplaced"/>
</dbReference>
<reference evidence="4" key="1">
    <citation type="submission" date="2022-11" db="UniProtKB">
        <authorList>
            <consortium name="WormBaseParasite"/>
        </authorList>
    </citation>
    <scope>IDENTIFICATION</scope>
</reference>
<accession>A0A915A138</accession>
<evidence type="ECO:0000313" key="3">
    <source>
        <dbReference type="Proteomes" id="UP000887569"/>
    </source>
</evidence>